<organism evidence="3 4">
    <name type="scientific">Novipirellula herctigrandis</name>
    <dbReference type="NCBI Taxonomy" id="2527986"/>
    <lineage>
        <taxon>Bacteria</taxon>
        <taxon>Pseudomonadati</taxon>
        <taxon>Planctomycetota</taxon>
        <taxon>Planctomycetia</taxon>
        <taxon>Pirellulales</taxon>
        <taxon>Pirellulaceae</taxon>
        <taxon>Novipirellula</taxon>
    </lineage>
</organism>
<keyword evidence="4" id="KW-1185">Reference proteome</keyword>
<name>A0A5C5Z0T5_9BACT</name>
<dbReference type="InterPro" id="IPR012495">
    <property type="entry name" value="TadE-like_dom"/>
</dbReference>
<evidence type="ECO:0000259" key="2">
    <source>
        <dbReference type="Pfam" id="PF07811"/>
    </source>
</evidence>
<gene>
    <name evidence="3" type="ORF">CA13_24350</name>
</gene>
<keyword evidence="1" id="KW-0812">Transmembrane</keyword>
<keyword evidence="1" id="KW-1133">Transmembrane helix</keyword>
<comment type="caution">
    <text evidence="3">The sequence shown here is derived from an EMBL/GenBank/DDBJ whole genome shotgun (WGS) entry which is preliminary data.</text>
</comment>
<dbReference type="AlphaFoldDB" id="A0A5C5Z0T5"/>
<proteinExistence type="predicted"/>
<dbReference type="OrthoDB" id="276644at2"/>
<protein>
    <submittedName>
        <fullName evidence="3">TadE-like protein</fullName>
    </submittedName>
</protein>
<dbReference type="EMBL" id="SJPJ01000001">
    <property type="protein sequence ID" value="TWT80988.1"/>
    <property type="molecule type" value="Genomic_DNA"/>
</dbReference>
<accession>A0A5C5Z0T5</accession>
<dbReference type="Proteomes" id="UP000315010">
    <property type="component" value="Unassembled WGS sequence"/>
</dbReference>
<evidence type="ECO:0000256" key="1">
    <source>
        <dbReference type="SAM" id="Phobius"/>
    </source>
</evidence>
<sequence>MIHRLFFNITAKTQTHSIGRKRSRRGVAAVEFAVCLPVLVILVFGSIEASSFIFLKQSLAVAAYEGAREAALSDSTPDTARDRAVNILNARNVVDFAVSFPENLPDNAVRGELVAVEVSAPTQTNSPLAGQFIANRNLVARVTMVKE</sequence>
<evidence type="ECO:0000313" key="4">
    <source>
        <dbReference type="Proteomes" id="UP000315010"/>
    </source>
</evidence>
<dbReference type="RefSeq" id="WP_146396420.1">
    <property type="nucleotide sequence ID" value="NZ_SJPJ01000001.1"/>
</dbReference>
<reference evidence="3 4" key="1">
    <citation type="submission" date="2019-02" db="EMBL/GenBank/DDBJ databases">
        <title>Deep-cultivation of Planctomycetes and their phenomic and genomic characterization uncovers novel biology.</title>
        <authorList>
            <person name="Wiegand S."/>
            <person name="Jogler M."/>
            <person name="Boedeker C."/>
            <person name="Pinto D."/>
            <person name="Vollmers J."/>
            <person name="Rivas-Marin E."/>
            <person name="Kohn T."/>
            <person name="Peeters S.H."/>
            <person name="Heuer A."/>
            <person name="Rast P."/>
            <person name="Oberbeckmann S."/>
            <person name="Bunk B."/>
            <person name="Jeske O."/>
            <person name="Meyerdierks A."/>
            <person name="Storesund J.E."/>
            <person name="Kallscheuer N."/>
            <person name="Luecker S."/>
            <person name="Lage O.M."/>
            <person name="Pohl T."/>
            <person name="Merkel B.J."/>
            <person name="Hornburger P."/>
            <person name="Mueller R.-W."/>
            <person name="Bruemmer F."/>
            <person name="Labrenz M."/>
            <person name="Spormann A.M."/>
            <person name="Op Den Camp H."/>
            <person name="Overmann J."/>
            <person name="Amann R."/>
            <person name="Jetten M.S.M."/>
            <person name="Mascher T."/>
            <person name="Medema M.H."/>
            <person name="Devos D.P."/>
            <person name="Kaster A.-K."/>
            <person name="Ovreas L."/>
            <person name="Rohde M."/>
            <person name="Galperin M.Y."/>
            <person name="Jogler C."/>
        </authorList>
    </citation>
    <scope>NUCLEOTIDE SEQUENCE [LARGE SCALE GENOMIC DNA]</scope>
    <source>
        <strain evidence="3 4">CA13</strain>
    </source>
</reference>
<feature type="transmembrane region" description="Helical" evidence="1">
    <location>
        <begin position="26"/>
        <end position="47"/>
    </location>
</feature>
<evidence type="ECO:0000313" key="3">
    <source>
        <dbReference type="EMBL" id="TWT80988.1"/>
    </source>
</evidence>
<feature type="domain" description="TadE-like" evidence="2">
    <location>
        <begin position="26"/>
        <end position="68"/>
    </location>
</feature>
<keyword evidence="1" id="KW-0472">Membrane</keyword>
<dbReference type="Pfam" id="PF07811">
    <property type="entry name" value="TadE"/>
    <property type="match status" value="1"/>
</dbReference>